<dbReference type="InterPro" id="IPR001650">
    <property type="entry name" value="Helicase_C-like"/>
</dbReference>
<dbReference type="Pfam" id="PF00271">
    <property type="entry name" value="Helicase_C"/>
    <property type="match status" value="1"/>
</dbReference>
<accession>A0A1F7KEK6</accession>
<evidence type="ECO:0000259" key="9">
    <source>
        <dbReference type="PROSITE" id="PS51192"/>
    </source>
</evidence>
<dbReference type="SMART" id="SM00487">
    <property type="entry name" value="DEXDc"/>
    <property type="match status" value="1"/>
</dbReference>
<dbReference type="PANTHER" id="PTHR47964">
    <property type="entry name" value="ATP-DEPENDENT DNA HELICASE HOMOLOG RECG, CHLOROPLASTIC"/>
    <property type="match status" value="1"/>
</dbReference>
<dbReference type="InterPro" id="IPR033454">
    <property type="entry name" value="RecG_wedge"/>
</dbReference>
<keyword evidence="5" id="KW-0067">ATP-binding</keyword>
<dbReference type="InterPro" id="IPR011545">
    <property type="entry name" value="DEAD/DEAH_box_helicase_dom"/>
</dbReference>
<dbReference type="InterPro" id="IPR027417">
    <property type="entry name" value="P-loop_NTPase"/>
</dbReference>
<keyword evidence="4" id="KW-0347">Helicase</keyword>
<dbReference type="Proteomes" id="UP000178450">
    <property type="component" value="Unassembled WGS sequence"/>
</dbReference>
<dbReference type="SUPFAM" id="SSF50249">
    <property type="entry name" value="Nucleic acid-binding proteins"/>
    <property type="match status" value="1"/>
</dbReference>
<keyword evidence="2" id="KW-0227">DNA damage</keyword>
<evidence type="ECO:0000259" key="10">
    <source>
        <dbReference type="PROSITE" id="PS51194"/>
    </source>
</evidence>
<dbReference type="InterPro" id="IPR014001">
    <property type="entry name" value="Helicase_ATP-bd"/>
</dbReference>
<keyword evidence="6" id="KW-0238">DNA-binding</keyword>
<dbReference type="Pfam" id="PF19833">
    <property type="entry name" value="RecG_dom3_C"/>
    <property type="match status" value="1"/>
</dbReference>
<keyword evidence="7" id="KW-0234">DNA repair</keyword>
<dbReference type="Pfam" id="PF00270">
    <property type="entry name" value="DEAD"/>
    <property type="match status" value="1"/>
</dbReference>
<dbReference type="PANTHER" id="PTHR47964:SF1">
    <property type="entry name" value="ATP-DEPENDENT DNA HELICASE HOMOLOG RECG, CHLOROPLASTIC"/>
    <property type="match status" value="1"/>
</dbReference>
<feature type="domain" description="Helicase C-terminal" evidence="10">
    <location>
        <begin position="462"/>
        <end position="604"/>
    </location>
</feature>
<dbReference type="PROSITE" id="PS51192">
    <property type="entry name" value="HELICASE_ATP_BIND_1"/>
    <property type="match status" value="1"/>
</dbReference>
<dbReference type="SUPFAM" id="SSF52540">
    <property type="entry name" value="P-loop containing nucleoside triphosphate hydrolases"/>
    <property type="match status" value="2"/>
</dbReference>
<comment type="caution">
    <text evidence="11">The sequence shown here is derived from an EMBL/GenBank/DDBJ whole genome shotgun (WGS) entry which is preliminary data.</text>
</comment>
<reference evidence="11 12" key="1">
    <citation type="journal article" date="2016" name="Nat. Commun.">
        <title>Thousands of microbial genomes shed light on interconnected biogeochemical processes in an aquifer system.</title>
        <authorList>
            <person name="Anantharaman K."/>
            <person name="Brown C.T."/>
            <person name="Hug L.A."/>
            <person name="Sharon I."/>
            <person name="Castelle C.J."/>
            <person name="Probst A.J."/>
            <person name="Thomas B.C."/>
            <person name="Singh A."/>
            <person name="Wilkins M.J."/>
            <person name="Karaoz U."/>
            <person name="Brodie E.L."/>
            <person name="Williams K.H."/>
            <person name="Hubbard S.S."/>
            <person name="Banfield J.F."/>
        </authorList>
    </citation>
    <scope>NUCLEOTIDE SEQUENCE [LARGE SCALE GENOMIC DNA]</scope>
</reference>
<dbReference type="Gene3D" id="2.40.50.140">
    <property type="entry name" value="Nucleic acid-binding proteins"/>
    <property type="match status" value="1"/>
</dbReference>
<dbReference type="Pfam" id="PF17191">
    <property type="entry name" value="RecG_wedge"/>
    <property type="match status" value="1"/>
</dbReference>
<keyword evidence="3" id="KW-0378">Hydrolase</keyword>
<gene>
    <name evidence="11" type="ORF">A2209_01965</name>
</gene>
<evidence type="ECO:0000313" key="11">
    <source>
        <dbReference type="EMBL" id="OGK66295.1"/>
    </source>
</evidence>
<feature type="domain" description="Helicase ATP-binding" evidence="9">
    <location>
        <begin position="273"/>
        <end position="426"/>
    </location>
</feature>
<organism evidence="11 12">
    <name type="scientific">Candidatus Roizmanbacteria bacterium RIFOXYA1_FULL_41_12</name>
    <dbReference type="NCBI Taxonomy" id="1802082"/>
    <lineage>
        <taxon>Bacteria</taxon>
        <taxon>Candidatus Roizmaniibacteriota</taxon>
    </lineage>
</organism>
<evidence type="ECO:0000256" key="3">
    <source>
        <dbReference type="ARBA" id="ARBA00022801"/>
    </source>
</evidence>
<evidence type="ECO:0000256" key="2">
    <source>
        <dbReference type="ARBA" id="ARBA00022763"/>
    </source>
</evidence>
<dbReference type="PROSITE" id="PS51194">
    <property type="entry name" value="HELICASE_CTER"/>
    <property type="match status" value="1"/>
</dbReference>
<dbReference type="InterPro" id="IPR045562">
    <property type="entry name" value="RecG_dom3_C"/>
</dbReference>
<dbReference type="CDD" id="cd04488">
    <property type="entry name" value="RecG_wedge_OBF"/>
    <property type="match status" value="1"/>
</dbReference>
<dbReference type="EMBL" id="MGBG01000008">
    <property type="protein sequence ID" value="OGK66295.1"/>
    <property type="molecule type" value="Genomic_DNA"/>
</dbReference>
<evidence type="ECO:0000256" key="8">
    <source>
        <dbReference type="ARBA" id="ARBA00049819"/>
    </source>
</evidence>
<dbReference type="InterPro" id="IPR012340">
    <property type="entry name" value="NA-bd_OB-fold"/>
</dbReference>
<protein>
    <recommendedName>
        <fullName evidence="8">Probable DNA 3'-5' helicase RecG</fullName>
    </recommendedName>
</protein>
<dbReference type="GO" id="GO:0016787">
    <property type="term" value="F:hydrolase activity"/>
    <property type="evidence" value="ECO:0007669"/>
    <property type="project" value="UniProtKB-KW"/>
</dbReference>
<dbReference type="Gene3D" id="3.40.50.300">
    <property type="entry name" value="P-loop containing nucleotide triphosphate hydrolases"/>
    <property type="match status" value="2"/>
</dbReference>
<evidence type="ECO:0000313" key="12">
    <source>
        <dbReference type="Proteomes" id="UP000178450"/>
    </source>
</evidence>
<dbReference type="AlphaFoldDB" id="A0A1F7KEK6"/>
<evidence type="ECO:0000256" key="4">
    <source>
        <dbReference type="ARBA" id="ARBA00022806"/>
    </source>
</evidence>
<evidence type="ECO:0000256" key="7">
    <source>
        <dbReference type="ARBA" id="ARBA00023204"/>
    </source>
</evidence>
<dbReference type="InterPro" id="IPR047112">
    <property type="entry name" value="RecG/Mfd"/>
</dbReference>
<proteinExistence type="predicted"/>
<dbReference type="GO" id="GO:0005524">
    <property type="term" value="F:ATP binding"/>
    <property type="evidence" value="ECO:0007669"/>
    <property type="project" value="UniProtKB-KW"/>
</dbReference>
<evidence type="ECO:0000256" key="1">
    <source>
        <dbReference type="ARBA" id="ARBA00022741"/>
    </source>
</evidence>
<sequence>MNLYSSLTSIPGIGPSTYLKLNRLGLESVLDLLQLYPTRHDDYSLISSIAFLQTGETVTIKATVVSSSQNLTRRNFAVQTLKIKDQSDTIEAIWFNQPYVLRQFKSGQTYLFSGKVSQFGSKLVLLVAEYEPEDTIQIHTARFVPYYTGRLGVSSKVLRQKIFYVLGQLTAKDFMLDPIPKLSQLKLLSSQQALINIHFPKNALLLKQAKERLAFEQLLDLKLNQLQKQINLQTKSGPKITIDVRQLGQFFVKNLPFQLTASQHKTISEINDDFGSKQPLDRILMGDVGSGKTVIMAYAAYLMAKAGYQAVIMAPTEALAHQHYQSFGELLKFANVKCGLLTAKNKISNLDQYSILIGTHALLYAKLNFTKIGLLIIDEQHKFGVSQRQVLTDDKHWQPFVLMVSATPIPRSLALTLYGQTQVSYLTESPNSFLVKTYLVPESKHLKSYQWIRNQIKAHQVQIYVVCAAIENKQGRINELKTVTQEKEKLQELLPELRIESIHSKHPQKNEYLNQFRKHALDILITTSLIEVGLDIGNASIMLIEDADRFGLSQLHQLRGRIGRRGQQAFCFLFSQSQTPSILSRLRVLEKNHNALEIATLDLKLRGPGDLLGTAQHGFSFVKTEDLLNTSLIETIAKTAKQILANYETKGYTSILVNKFT</sequence>
<dbReference type="GO" id="GO:0006281">
    <property type="term" value="P:DNA repair"/>
    <property type="evidence" value="ECO:0007669"/>
    <property type="project" value="UniProtKB-KW"/>
</dbReference>
<evidence type="ECO:0000256" key="6">
    <source>
        <dbReference type="ARBA" id="ARBA00023125"/>
    </source>
</evidence>
<keyword evidence="1" id="KW-0547">Nucleotide-binding</keyword>
<evidence type="ECO:0000256" key="5">
    <source>
        <dbReference type="ARBA" id="ARBA00022840"/>
    </source>
</evidence>
<dbReference type="SMART" id="SM00490">
    <property type="entry name" value="HELICc"/>
    <property type="match status" value="1"/>
</dbReference>
<name>A0A1F7KEK6_9BACT</name>
<dbReference type="GO" id="GO:0003677">
    <property type="term" value="F:DNA binding"/>
    <property type="evidence" value="ECO:0007669"/>
    <property type="project" value="UniProtKB-KW"/>
</dbReference>
<dbReference type="GO" id="GO:0003678">
    <property type="term" value="F:DNA helicase activity"/>
    <property type="evidence" value="ECO:0007669"/>
    <property type="project" value="TreeGrafter"/>
</dbReference>